<feature type="compositionally biased region" description="Low complexity" evidence="1">
    <location>
        <begin position="37"/>
        <end position="58"/>
    </location>
</feature>
<accession>A0A5C3MMA9</accession>
<feature type="domain" description="DUF6699" evidence="2">
    <location>
        <begin position="101"/>
        <end position="222"/>
    </location>
</feature>
<proteinExistence type="predicted"/>
<sequence>MNPNSTDSLGLYLRNLPKAPQASAWSVASLDSTQVPSTSSHGSASSSSLRSGYASSSSDTAVSGTPGAPYMRTVPLPSTQCSSTSTSIQIHPALRAPTPILYNPAYPLSHIRLQGSYAPAVLHEAATYPSTARLSLALAAFPAWTFTVENPHGVSVHDVLAHLERALQQGVGRVEWEAQSAQARAGATGAFTKRVAGDEHARRGGLRRVDFLGEGAVFAGVGPGSGRWEVYFVAQRR</sequence>
<dbReference type="OrthoDB" id="3265169at2759"/>
<evidence type="ECO:0000256" key="1">
    <source>
        <dbReference type="SAM" id="MobiDB-lite"/>
    </source>
</evidence>
<gene>
    <name evidence="3" type="ORF">OE88DRAFT_908803</name>
</gene>
<evidence type="ECO:0000313" key="3">
    <source>
        <dbReference type="EMBL" id="TFK46569.1"/>
    </source>
</evidence>
<feature type="region of interest" description="Disordered" evidence="1">
    <location>
        <begin position="25"/>
        <end position="78"/>
    </location>
</feature>
<dbReference type="Proteomes" id="UP000305948">
    <property type="component" value="Unassembled WGS sequence"/>
</dbReference>
<keyword evidence="4" id="KW-1185">Reference proteome</keyword>
<dbReference type="EMBL" id="ML213529">
    <property type="protein sequence ID" value="TFK46569.1"/>
    <property type="molecule type" value="Genomic_DNA"/>
</dbReference>
<organism evidence="3 4">
    <name type="scientific">Heliocybe sulcata</name>
    <dbReference type="NCBI Taxonomy" id="5364"/>
    <lineage>
        <taxon>Eukaryota</taxon>
        <taxon>Fungi</taxon>
        <taxon>Dikarya</taxon>
        <taxon>Basidiomycota</taxon>
        <taxon>Agaricomycotina</taxon>
        <taxon>Agaricomycetes</taxon>
        <taxon>Gloeophyllales</taxon>
        <taxon>Gloeophyllaceae</taxon>
        <taxon>Heliocybe</taxon>
    </lineage>
</organism>
<name>A0A5C3MMA9_9AGAM</name>
<feature type="compositionally biased region" description="Polar residues" evidence="1">
    <location>
        <begin position="25"/>
        <end position="36"/>
    </location>
</feature>
<protein>
    <recommendedName>
        <fullName evidence="2">DUF6699 domain-containing protein</fullName>
    </recommendedName>
</protein>
<evidence type="ECO:0000259" key="2">
    <source>
        <dbReference type="Pfam" id="PF20415"/>
    </source>
</evidence>
<evidence type="ECO:0000313" key="4">
    <source>
        <dbReference type="Proteomes" id="UP000305948"/>
    </source>
</evidence>
<dbReference type="InterPro" id="IPR046522">
    <property type="entry name" value="DUF6699"/>
</dbReference>
<dbReference type="Pfam" id="PF20415">
    <property type="entry name" value="DUF6699"/>
    <property type="match status" value="1"/>
</dbReference>
<reference evidence="3 4" key="1">
    <citation type="journal article" date="2019" name="Nat. Ecol. Evol.">
        <title>Megaphylogeny resolves global patterns of mushroom evolution.</title>
        <authorList>
            <person name="Varga T."/>
            <person name="Krizsan K."/>
            <person name="Foldi C."/>
            <person name="Dima B."/>
            <person name="Sanchez-Garcia M."/>
            <person name="Sanchez-Ramirez S."/>
            <person name="Szollosi G.J."/>
            <person name="Szarkandi J.G."/>
            <person name="Papp V."/>
            <person name="Albert L."/>
            <person name="Andreopoulos W."/>
            <person name="Angelini C."/>
            <person name="Antonin V."/>
            <person name="Barry K.W."/>
            <person name="Bougher N.L."/>
            <person name="Buchanan P."/>
            <person name="Buyck B."/>
            <person name="Bense V."/>
            <person name="Catcheside P."/>
            <person name="Chovatia M."/>
            <person name="Cooper J."/>
            <person name="Damon W."/>
            <person name="Desjardin D."/>
            <person name="Finy P."/>
            <person name="Geml J."/>
            <person name="Haridas S."/>
            <person name="Hughes K."/>
            <person name="Justo A."/>
            <person name="Karasinski D."/>
            <person name="Kautmanova I."/>
            <person name="Kiss B."/>
            <person name="Kocsube S."/>
            <person name="Kotiranta H."/>
            <person name="LaButti K.M."/>
            <person name="Lechner B.E."/>
            <person name="Liimatainen K."/>
            <person name="Lipzen A."/>
            <person name="Lukacs Z."/>
            <person name="Mihaltcheva S."/>
            <person name="Morgado L.N."/>
            <person name="Niskanen T."/>
            <person name="Noordeloos M.E."/>
            <person name="Ohm R.A."/>
            <person name="Ortiz-Santana B."/>
            <person name="Ovrebo C."/>
            <person name="Racz N."/>
            <person name="Riley R."/>
            <person name="Savchenko A."/>
            <person name="Shiryaev A."/>
            <person name="Soop K."/>
            <person name="Spirin V."/>
            <person name="Szebenyi C."/>
            <person name="Tomsovsky M."/>
            <person name="Tulloss R.E."/>
            <person name="Uehling J."/>
            <person name="Grigoriev I.V."/>
            <person name="Vagvolgyi C."/>
            <person name="Papp T."/>
            <person name="Martin F.M."/>
            <person name="Miettinen O."/>
            <person name="Hibbett D.S."/>
            <person name="Nagy L.G."/>
        </authorList>
    </citation>
    <scope>NUCLEOTIDE SEQUENCE [LARGE SCALE GENOMIC DNA]</scope>
    <source>
        <strain evidence="3 4">OMC1185</strain>
    </source>
</reference>
<dbReference type="AlphaFoldDB" id="A0A5C3MMA9"/>